<organism evidence="2">
    <name type="scientific">Metarhizium acridum (strain CQMa 102)</name>
    <dbReference type="NCBI Taxonomy" id="655827"/>
    <lineage>
        <taxon>Eukaryota</taxon>
        <taxon>Fungi</taxon>
        <taxon>Dikarya</taxon>
        <taxon>Ascomycota</taxon>
        <taxon>Pezizomycotina</taxon>
        <taxon>Sordariomycetes</taxon>
        <taxon>Hypocreomycetidae</taxon>
        <taxon>Hypocreales</taxon>
        <taxon>Clavicipitaceae</taxon>
        <taxon>Metarhizium</taxon>
    </lineage>
</organism>
<dbReference type="InParanoid" id="E9DYZ8"/>
<keyword evidence="1" id="KW-0560">Oxidoreductase</keyword>
<keyword evidence="1" id="KW-0503">Monooxygenase</keyword>
<evidence type="ECO:0000313" key="1">
    <source>
        <dbReference type="EMBL" id="EFY91175.1"/>
    </source>
</evidence>
<dbReference type="OrthoDB" id="4943757at2759"/>
<accession>E9DYZ8</accession>
<dbReference type="EMBL" id="GL698484">
    <property type="protein sequence ID" value="EFY91175.1"/>
    <property type="molecule type" value="Genomic_DNA"/>
</dbReference>
<name>E9DYZ8_METAQ</name>
<dbReference type="GO" id="GO:0004497">
    <property type="term" value="F:monooxygenase activity"/>
    <property type="evidence" value="ECO:0007669"/>
    <property type="project" value="UniProtKB-KW"/>
</dbReference>
<dbReference type="GeneID" id="19247157"/>
<sequence length="167" mass="18355">MYGTWLFAKVHDLRHHHCNVPHAALSGCTASDGLEEHGKTVAALHVLGERNFVKSNNTSDNDEGSCLMSATHEVVWSESISQATDIIRYWLSRPLARSTADDLRGLSLGVLAQAGFGMSFKFQGMIPRHEETSHADLAASYKDSLQLILENCILLIAMGPKFFTNTP</sequence>
<reference evidence="1 2" key="1">
    <citation type="journal article" date="2011" name="PLoS Genet.">
        <title>Genome sequencing and comparative transcriptomics of the model entomopathogenic fungi Metarhizium anisopliae and M. acridum.</title>
        <authorList>
            <person name="Gao Q."/>
            <person name="Jin K."/>
            <person name="Ying S.H."/>
            <person name="Zhang Y."/>
            <person name="Xiao G."/>
            <person name="Shang Y."/>
            <person name="Duan Z."/>
            <person name="Hu X."/>
            <person name="Xie X.Q."/>
            <person name="Zhou G."/>
            <person name="Peng G."/>
            <person name="Luo Z."/>
            <person name="Huang W."/>
            <person name="Wang B."/>
            <person name="Fang W."/>
            <person name="Wang S."/>
            <person name="Zhong Y."/>
            <person name="Ma L.J."/>
            <person name="St Leger R.J."/>
            <person name="Zhao G.P."/>
            <person name="Pei Y."/>
            <person name="Feng M.G."/>
            <person name="Xia Y."/>
            <person name="Wang C."/>
        </authorList>
    </citation>
    <scope>NUCLEOTIDE SEQUENCE [LARGE SCALE GENOMIC DNA]</scope>
    <source>
        <strain evidence="1 2">CQMa 102</strain>
    </source>
</reference>
<dbReference type="Proteomes" id="UP000002499">
    <property type="component" value="Unassembled WGS sequence"/>
</dbReference>
<keyword evidence="2" id="KW-1185">Reference proteome</keyword>
<dbReference type="KEGG" id="maw:19247157"/>
<dbReference type="HOGENOM" id="CLU_1594942_0_0_1"/>
<protein>
    <submittedName>
        <fullName evidence="1">Cytochrome P450 monooxygenase, putative</fullName>
    </submittedName>
</protein>
<proteinExistence type="predicted"/>
<gene>
    <name evidence="1" type="ORF">MAC_02846</name>
</gene>
<dbReference type="AlphaFoldDB" id="E9DYZ8"/>
<evidence type="ECO:0000313" key="2">
    <source>
        <dbReference type="Proteomes" id="UP000002499"/>
    </source>
</evidence>